<dbReference type="GO" id="GO:0089715">
    <property type="term" value="F:tRNA (L-threonylcarbamoyladenosine(37)-C2) methyltransferase activity"/>
    <property type="evidence" value="ECO:0007669"/>
    <property type="project" value="TreeGrafter"/>
</dbReference>
<evidence type="ECO:0000313" key="6">
    <source>
        <dbReference type="Proteomes" id="UP000255108"/>
    </source>
</evidence>
<evidence type="ECO:0000313" key="5">
    <source>
        <dbReference type="EMBL" id="TCU81162.1"/>
    </source>
</evidence>
<keyword evidence="4" id="KW-0489">Methyltransferase</keyword>
<protein>
    <submittedName>
        <fullName evidence="4">Putative methyltransferase, YaeB/AF_0241 family</fullName>
    </submittedName>
    <submittedName>
        <fullName evidence="5">tRNA-Thr(GGU) m(6)t(6)A37 methyltransferase TsaA</fullName>
    </submittedName>
</protein>
<feature type="domain" description="TsaA-like" evidence="3">
    <location>
        <begin position="6"/>
        <end position="145"/>
    </location>
</feature>
<evidence type="ECO:0000256" key="1">
    <source>
        <dbReference type="ARBA" id="ARBA00022691"/>
    </source>
</evidence>
<reference evidence="5 7" key="2">
    <citation type="submission" date="2019-03" db="EMBL/GenBank/DDBJ databases">
        <title>Genomic Encyclopedia of Type Strains, Phase IV (KMG-IV): sequencing the most valuable type-strain genomes for metagenomic binning, comparative biology and taxonomic classification.</title>
        <authorList>
            <person name="Goeker M."/>
        </authorList>
    </citation>
    <scope>NUCLEOTIDE SEQUENCE [LARGE SCALE GENOMIC DNA]</scope>
    <source>
        <strain evidence="5 7">DSM 3764</strain>
    </source>
</reference>
<comment type="similarity">
    <text evidence="2">Belongs to the tRNA methyltransferase O family.</text>
</comment>
<dbReference type="InterPro" id="IPR023370">
    <property type="entry name" value="TrmO-like_N"/>
</dbReference>
<evidence type="ECO:0000259" key="3">
    <source>
        <dbReference type="PROSITE" id="PS51668"/>
    </source>
</evidence>
<dbReference type="Gene3D" id="2.40.30.70">
    <property type="entry name" value="YaeB-like"/>
    <property type="match status" value="1"/>
</dbReference>
<dbReference type="NCBIfam" id="TIGR00104">
    <property type="entry name" value="tRNA_TsaA"/>
    <property type="match status" value="1"/>
</dbReference>
<dbReference type="CDD" id="cd09281">
    <property type="entry name" value="UPF0066"/>
    <property type="match status" value="1"/>
</dbReference>
<dbReference type="PROSITE" id="PS01318">
    <property type="entry name" value="TSAA_1"/>
    <property type="match status" value="1"/>
</dbReference>
<dbReference type="PANTHER" id="PTHR12818">
    <property type="entry name" value="TRNA (ADENINE(37)-N6)-METHYLTRANSFERASE"/>
    <property type="match status" value="1"/>
</dbReference>
<dbReference type="Pfam" id="PF18389">
    <property type="entry name" value="TrmO_C"/>
    <property type="match status" value="1"/>
</dbReference>
<dbReference type="PANTHER" id="PTHR12818:SF0">
    <property type="entry name" value="TRNA (ADENINE(37)-N6)-METHYLTRANSFERASE"/>
    <property type="match status" value="1"/>
</dbReference>
<proteinExistence type="inferred from homology"/>
<dbReference type="SUPFAM" id="SSF118196">
    <property type="entry name" value="YaeB-like"/>
    <property type="match status" value="1"/>
</dbReference>
<name>A0A377SXH3_9NEIS</name>
<dbReference type="InterPro" id="IPR041369">
    <property type="entry name" value="TrmO_C"/>
</dbReference>
<evidence type="ECO:0000256" key="2">
    <source>
        <dbReference type="ARBA" id="ARBA00033753"/>
    </source>
</evidence>
<organism evidence="4 6">
    <name type="scientific">Iodobacter fluviatilis</name>
    <dbReference type="NCBI Taxonomy" id="537"/>
    <lineage>
        <taxon>Bacteria</taxon>
        <taxon>Pseudomonadati</taxon>
        <taxon>Pseudomonadota</taxon>
        <taxon>Betaproteobacteria</taxon>
        <taxon>Neisseriales</taxon>
        <taxon>Chitinibacteraceae</taxon>
        <taxon>Iodobacter</taxon>
    </lineage>
</organism>
<dbReference type="PROSITE" id="PS51668">
    <property type="entry name" value="TSAA_2"/>
    <property type="match status" value="1"/>
</dbReference>
<dbReference type="Pfam" id="PF01980">
    <property type="entry name" value="TrmO_N"/>
    <property type="match status" value="1"/>
</dbReference>
<evidence type="ECO:0000313" key="4">
    <source>
        <dbReference type="EMBL" id="STR46000.1"/>
    </source>
</evidence>
<dbReference type="InterPro" id="IPR040372">
    <property type="entry name" value="YaeB-like"/>
</dbReference>
<sequence length="225" mass="25025">MSSFTFQPIGYLATPFADKFGIPRQPSLAPNALGVLKLLPPYNRSEAVRGLEDFSHVWLTFVFHQSATDWKPTVRPPRLGGNTRIGVFASRSPFRPNPIGLSLVELIKVDTQSGVTLTFKGIDLVDGTPILDIKPYIPYAESLPDARGGFADSPPPELKVVFSPDATARLRPELRELIEDVLKQDPRPAYANDADRIYGVRLYQFDVKWRCDGQTAFVIALEKVV</sequence>
<dbReference type="EMBL" id="UGHR01000007">
    <property type="protein sequence ID" value="STR46000.1"/>
    <property type="molecule type" value="Genomic_DNA"/>
</dbReference>
<keyword evidence="4" id="KW-0808">Transferase</keyword>
<dbReference type="AlphaFoldDB" id="A0A377SXH3"/>
<dbReference type="Proteomes" id="UP000295794">
    <property type="component" value="Unassembled WGS sequence"/>
</dbReference>
<dbReference type="EMBL" id="SMBT01000027">
    <property type="protein sequence ID" value="TCU81162.1"/>
    <property type="molecule type" value="Genomic_DNA"/>
</dbReference>
<dbReference type="Proteomes" id="UP000255108">
    <property type="component" value="Unassembled WGS sequence"/>
</dbReference>
<gene>
    <name evidence="4" type="primary">yaeB</name>
    <name evidence="5" type="ORF">EV682_12732</name>
    <name evidence="4" type="ORF">NCTC11159_04603</name>
</gene>
<dbReference type="GO" id="GO:0032259">
    <property type="term" value="P:methylation"/>
    <property type="evidence" value="ECO:0007669"/>
    <property type="project" value="UniProtKB-KW"/>
</dbReference>
<dbReference type="OrthoDB" id="9804309at2"/>
<accession>A0A377SXH3</accession>
<dbReference type="InterPro" id="IPR036414">
    <property type="entry name" value="YaeB_N_sf"/>
</dbReference>
<dbReference type="Gene3D" id="3.30.2310.10">
    <property type="entry name" value="YaeB-like"/>
    <property type="match status" value="1"/>
</dbReference>
<keyword evidence="7" id="KW-1185">Reference proteome</keyword>
<evidence type="ECO:0000313" key="7">
    <source>
        <dbReference type="Proteomes" id="UP000295794"/>
    </source>
</evidence>
<dbReference type="InterPro" id="IPR036413">
    <property type="entry name" value="YaeB-like_sf"/>
</dbReference>
<keyword evidence="1" id="KW-0949">S-adenosyl-L-methionine</keyword>
<reference evidence="4 6" key="1">
    <citation type="submission" date="2018-06" db="EMBL/GenBank/DDBJ databases">
        <authorList>
            <consortium name="Pathogen Informatics"/>
            <person name="Doyle S."/>
        </authorList>
    </citation>
    <scope>NUCLEOTIDE SEQUENCE [LARGE SCALE GENOMIC DNA]</scope>
    <source>
        <strain evidence="4 6">NCTC11159</strain>
    </source>
</reference>
<dbReference type="RefSeq" id="WP_115230227.1">
    <property type="nucleotide sequence ID" value="NZ_CAWOLO010000027.1"/>
</dbReference>
<dbReference type="InterPro" id="IPR023368">
    <property type="entry name" value="UPF0066_cons_site"/>
</dbReference>